<organism evidence="4 5">
    <name type="scientific">Halteria grandinella</name>
    <dbReference type="NCBI Taxonomy" id="5974"/>
    <lineage>
        <taxon>Eukaryota</taxon>
        <taxon>Sar</taxon>
        <taxon>Alveolata</taxon>
        <taxon>Ciliophora</taxon>
        <taxon>Intramacronucleata</taxon>
        <taxon>Spirotrichea</taxon>
        <taxon>Stichotrichia</taxon>
        <taxon>Sporadotrichida</taxon>
        <taxon>Halteriidae</taxon>
        <taxon>Halteria</taxon>
    </lineage>
</organism>
<gene>
    <name evidence="4" type="ORF">FGO68_gene3524</name>
</gene>
<dbReference type="InterPro" id="IPR036915">
    <property type="entry name" value="Cyclin-like_sf"/>
</dbReference>
<feature type="region of interest" description="Disordered" evidence="2">
    <location>
        <begin position="423"/>
        <end position="459"/>
    </location>
</feature>
<dbReference type="Gene3D" id="1.10.472.10">
    <property type="entry name" value="Cyclin-like"/>
    <property type="match status" value="1"/>
</dbReference>
<feature type="region of interest" description="Disordered" evidence="2">
    <location>
        <begin position="328"/>
        <end position="372"/>
    </location>
</feature>
<sequence>MLSHYTHNFITITNQQTEGGASHLQASRKQLGTSTQLEGRLSSRANRRIIKGAAASSHNQPTAVVTQSMRTSMERTLSNGLNGVTAEEETKPTIQLPQISGTKSTLQHQSGSSMGGNSVASNPRKLDSVARQSHESEQVLAKNSGEDAGHYLVRKNKLRNARLSQLDDAMQFNMTAKNIINPTLEGKNNNSDDLEQALYKQLKQHPGMKARLGETTKLADRLLNVTCEGVSSPKPLPSTGASVVFAAVGSRSRPTAVGTNGIATNSTNILIENHVKRVTSASKRRLVLRNNNQMLSETNVPSHINAAVDAPRVILDESNKKTSFFTMMDSEDTISERNDSISPRGDTENQPTEQNDQRRISSTTNADSTLSNTLSTGAAADLDLSQSKQFKMGANSKKLVEINISTSQQPVAIISSSKVKRFTVPSTDKKGPSKKYFPTSGCQSPISQKQNTYSQPPKPRSLEQTLLEEVLNNGESRARVYLDAGEYLTEETLKFHKICDENRTRLVDWILQVLRAFKLSTHVTFFLAISIIDRYLIEKRKQGIPLGTQALYLLGMSAILLSSKYEDIIPIPADSLIKKAGHNKFSLSELVALERDVLQSLQFRIHLRVDIYNESSLLFNNLFAQVEPSAAALPGFKALMREGSQFLVFICYLCSYNQHFSQFHPCNILAPAIVRLVIRYLEQQLLQCPSTYTSARDPNSASLASPTKISNSLHEKLAQELKEAVLKIQLLTRDKSIYQYLGLTSGVNSPFKNGGSQDAPSNPLGKNKQLVKLIEAEIAQQYQQNLKYEDGNLKMLEKCFPMYLGCQAGKMLHFTNEVVSAFVAKGAYNVNNGGSKTQKHANSKIINF</sequence>
<evidence type="ECO:0000256" key="1">
    <source>
        <dbReference type="RuleBase" id="RU000383"/>
    </source>
</evidence>
<feature type="region of interest" description="Disordered" evidence="2">
    <location>
        <begin position="82"/>
        <end position="123"/>
    </location>
</feature>
<dbReference type="OrthoDB" id="5590282at2759"/>
<name>A0A8J8P2Q8_HALGN</name>
<feature type="compositionally biased region" description="Polar residues" evidence="2">
    <location>
        <begin position="440"/>
        <end position="455"/>
    </location>
</feature>
<comment type="caution">
    <text evidence="4">The sequence shown here is derived from an EMBL/GenBank/DDBJ whole genome shotgun (WGS) entry which is preliminary data.</text>
</comment>
<evidence type="ECO:0000313" key="5">
    <source>
        <dbReference type="Proteomes" id="UP000785679"/>
    </source>
</evidence>
<comment type="similarity">
    <text evidence="1">Belongs to the cyclin family.</text>
</comment>
<feature type="region of interest" description="Disordered" evidence="2">
    <location>
        <begin position="18"/>
        <end position="38"/>
    </location>
</feature>
<evidence type="ECO:0000313" key="4">
    <source>
        <dbReference type="EMBL" id="TNV84551.1"/>
    </source>
</evidence>
<dbReference type="SMART" id="SM00385">
    <property type="entry name" value="CYCLIN"/>
    <property type="match status" value="1"/>
</dbReference>
<dbReference type="PANTHER" id="PTHR10177">
    <property type="entry name" value="CYCLINS"/>
    <property type="match status" value="1"/>
</dbReference>
<feature type="domain" description="Cyclin-like" evidence="3">
    <location>
        <begin position="508"/>
        <end position="599"/>
    </location>
</feature>
<dbReference type="SUPFAM" id="SSF47954">
    <property type="entry name" value="Cyclin-like"/>
    <property type="match status" value="1"/>
</dbReference>
<dbReference type="Proteomes" id="UP000785679">
    <property type="component" value="Unassembled WGS sequence"/>
</dbReference>
<dbReference type="Pfam" id="PF00134">
    <property type="entry name" value="Cyclin_N"/>
    <property type="match status" value="1"/>
</dbReference>
<keyword evidence="5" id="KW-1185">Reference proteome</keyword>
<protein>
    <recommendedName>
        <fullName evidence="3">Cyclin-like domain-containing protein</fullName>
    </recommendedName>
</protein>
<proteinExistence type="inferred from homology"/>
<dbReference type="InterPro" id="IPR006671">
    <property type="entry name" value="Cyclin_N"/>
</dbReference>
<dbReference type="EMBL" id="RRYP01002645">
    <property type="protein sequence ID" value="TNV84551.1"/>
    <property type="molecule type" value="Genomic_DNA"/>
</dbReference>
<evidence type="ECO:0000256" key="2">
    <source>
        <dbReference type="SAM" id="MobiDB-lite"/>
    </source>
</evidence>
<feature type="compositionally biased region" description="Polar residues" evidence="2">
    <location>
        <begin position="18"/>
        <end position="37"/>
    </location>
</feature>
<keyword evidence="1" id="KW-0195">Cyclin</keyword>
<evidence type="ECO:0000259" key="3">
    <source>
        <dbReference type="SMART" id="SM00385"/>
    </source>
</evidence>
<feature type="compositionally biased region" description="Polar residues" evidence="2">
    <location>
        <begin position="92"/>
        <end position="121"/>
    </location>
</feature>
<feature type="compositionally biased region" description="Polar residues" evidence="2">
    <location>
        <begin position="348"/>
        <end position="372"/>
    </location>
</feature>
<reference evidence="4" key="1">
    <citation type="submission" date="2019-06" db="EMBL/GenBank/DDBJ databases">
        <authorList>
            <person name="Zheng W."/>
        </authorList>
    </citation>
    <scope>NUCLEOTIDE SEQUENCE</scope>
    <source>
        <strain evidence="4">QDHG01</strain>
    </source>
</reference>
<dbReference type="InterPro" id="IPR013763">
    <property type="entry name" value="Cyclin-like_dom"/>
</dbReference>
<accession>A0A8J8P2Q8</accession>
<dbReference type="InterPro" id="IPR039361">
    <property type="entry name" value="Cyclin"/>
</dbReference>
<dbReference type="AlphaFoldDB" id="A0A8J8P2Q8"/>